<gene>
    <name evidence="8" type="ORF">EPI10_019981</name>
</gene>
<evidence type="ECO:0000256" key="3">
    <source>
        <dbReference type="ARBA" id="ARBA00022692"/>
    </source>
</evidence>
<evidence type="ECO:0000256" key="7">
    <source>
        <dbReference type="SAM" id="Phobius"/>
    </source>
</evidence>
<evidence type="ECO:0000256" key="5">
    <source>
        <dbReference type="ARBA" id="ARBA00023136"/>
    </source>
</evidence>
<dbReference type="PANTHER" id="PTHR31113">
    <property type="entry name" value="UPF0496 PROTEIN 3-RELATED"/>
    <property type="match status" value="1"/>
</dbReference>
<dbReference type="Proteomes" id="UP000325315">
    <property type="component" value="Unassembled WGS sequence"/>
</dbReference>
<feature type="region of interest" description="Disordered" evidence="6">
    <location>
        <begin position="1"/>
        <end position="60"/>
    </location>
</feature>
<evidence type="ECO:0000256" key="1">
    <source>
        <dbReference type="ARBA" id="ARBA00004370"/>
    </source>
</evidence>
<evidence type="ECO:0000256" key="2">
    <source>
        <dbReference type="ARBA" id="ARBA00009074"/>
    </source>
</evidence>
<dbReference type="GO" id="GO:0016020">
    <property type="term" value="C:membrane"/>
    <property type="evidence" value="ECO:0007669"/>
    <property type="project" value="UniProtKB-SubCell"/>
</dbReference>
<feature type="compositionally biased region" description="Polar residues" evidence="6">
    <location>
        <begin position="29"/>
        <end position="48"/>
    </location>
</feature>
<keyword evidence="5 7" id="KW-0472">Membrane</keyword>
<name>A0A5B6WDX9_9ROSI</name>
<keyword evidence="4 7" id="KW-1133">Transmembrane helix</keyword>
<evidence type="ECO:0000256" key="6">
    <source>
        <dbReference type="SAM" id="MobiDB-lite"/>
    </source>
</evidence>
<keyword evidence="3 7" id="KW-0812">Transmembrane</keyword>
<dbReference type="EMBL" id="SMMG02000003">
    <property type="protein sequence ID" value="KAA3479476.1"/>
    <property type="molecule type" value="Genomic_DNA"/>
</dbReference>
<evidence type="ECO:0000256" key="4">
    <source>
        <dbReference type="ARBA" id="ARBA00022989"/>
    </source>
</evidence>
<comment type="subcellular location">
    <subcellularLocation>
        <location evidence="1">Membrane</location>
    </subcellularLocation>
</comment>
<feature type="compositionally biased region" description="Low complexity" evidence="6">
    <location>
        <begin position="10"/>
        <end position="28"/>
    </location>
</feature>
<comment type="similarity">
    <text evidence="2">Belongs to the UPF0496 family.</text>
</comment>
<accession>A0A5B6WDX9</accession>
<dbReference type="Pfam" id="PF05055">
    <property type="entry name" value="DUF677"/>
    <property type="match status" value="1"/>
</dbReference>
<dbReference type="PANTHER" id="PTHR31113:SF5">
    <property type="entry name" value="OS04G0405700 PROTEIN"/>
    <property type="match status" value="1"/>
</dbReference>
<proteinExistence type="inferred from homology"/>
<dbReference type="AlphaFoldDB" id="A0A5B6WDX9"/>
<feature type="transmembrane region" description="Helical" evidence="7">
    <location>
        <begin position="245"/>
        <end position="275"/>
    </location>
</feature>
<protein>
    <submittedName>
        <fullName evidence="8">UPF0496 protein</fullName>
    </submittedName>
</protein>
<sequence length="397" mass="44758">MQCLSFNINSSSPSFPTSPQSQSQTQTQIGLNSCPPQSQGNSTDATPRSSSSSSSTQLSPSFNISHEYTLALQANSYNEIRSRIEDQVLVENAIESEDMDSHQLHLSQVLHPNRECVHQALRHTNPKATLTRLVSTYFDHSEDISTLCLTLYQCISRARTLYAPITDLLQVFPYDLSSINLSQCNWAFDIFLQFDSLDNPFPSPESHNFNEMRRSFSLLKEQLDQSLHKSRSRGRFLRRATTRSAICLIGTVVAVAVTAVVISTHALGGIVGLIATPLCPINIPSHLKKKQLARTAQLDAASSGTFFHIKDLDTIFCLVDWLHASVENDRDLVRFGLERGRDIYPIYEVVKHLRNNHNKFFDQLKELEEHICLCFNAVNKFRAKLLNQIHLHQSTDS</sequence>
<keyword evidence="9" id="KW-1185">Reference proteome</keyword>
<comment type="caution">
    <text evidence="8">The sequence shown here is derived from an EMBL/GenBank/DDBJ whole genome shotgun (WGS) entry which is preliminary data.</text>
</comment>
<dbReference type="InterPro" id="IPR007749">
    <property type="entry name" value="DUF677"/>
</dbReference>
<reference evidence="9" key="1">
    <citation type="journal article" date="2019" name="Plant Biotechnol. J.">
        <title>Genome sequencing of the Australian wild diploid species Gossypium australe highlights disease resistance and delayed gland morphogenesis.</title>
        <authorList>
            <person name="Cai Y."/>
            <person name="Cai X."/>
            <person name="Wang Q."/>
            <person name="Wang P."/>
            <person name="Zhang Y."/>
            <person name="Cai C."/>
            <person name="Xu Y."/>
            <person name="Wang K."/>
            <person name="Zhou Z."/>
            <person name="Wang C."/>
            <person name="Geng S."/>
            <person name="Li B."/>
            <person name="Dong Q."/>
            <person name="Hou Y."/>
            <person name="Wang H."/>
            <person name="Ai P."/>
            <person name="Liu Z."/>
            <person name="Yi F."/>
            <person name="Sun M."/>
            <person name="An G."/>
            <person name="Cheng J."/>
            <person name="Zhang Y."/>
            <person name="Shi Q."/>
            <person name="Xie Y."/>
            <person name="Shi X."/>
            <person name="Chang Y."/>
            <person name="Huang F."/>
            <person name="Chen Y."/>
            <person name="Hong S."/>
            <person name="Mi L."/>
            <person name="Sun Q."/>
            <person name="Zhang L."/>
            <person name="Zhou B."/>
            <person name="Peng R."/>
            <person name="Zhang X."/>
            <person name="Liu F."/>
        </authorList>
    </citation>
    <scope>NUCLEOTIDE SEQUENCE [LARGE SCALE GENOMIC DNA]</scope>
    <source>
        <strain evidence="9">cv. PA1801</strain>
    </source>
</reference>
<evidence type="ECO:0000313" key="8">
    <source>
        <dbReference type="EMBL" id="KAA3479476.1"/>
    </source>
</evidence>
<dbReference type="OrthoDB" id="1932397at2759"/>
<evidence type="ECO:0000313" key="9">
    <source>
        <dbReference type="Proteomes" id="UP000325315"/>
    </source>
</evidence>
<organism evidence="8 9">
    <name type="scientific">Gossypium australe</name>
    <dbReference type="NCBI Taxonomy" id="47621"/>
    <lineage>
        <taxon>Eukaryota</taxon>
        <taxon>Viridiplantae</taxon>
        <taxon>Streptophyta</taxon>
        <taxon>Embryophyta</taxon>
        <taxon>Tracheophyta</taxon>
        <taxon>Spermatophyta</taxon>
        <taxon>Magnoliopsida</taxon>
        <taxon>eudicotyledons</taxon>
        <taxon>Gunneridae</taxon>
        <taxon>Pentapetalae</taxon>
        <taxon>rosids</taxon>
        <taxon>malvids</taxon>
        <taxon>Malvales</taxon>
        <taxon>Malvaceae</taxon>
        <taxon>Malvoideae</taxon>
        <taxon>Gossypium</taxon>
    </lineage>
</organism>